<feature type="region of interest" description="Disordered" evidence="1">
    <location>
        <begin position="112"/>
        <end position="142"/>
    </location>
</feature>
<evidence type="ECO:0000313" key="3">
    <source>
        <dbReference type="Proteomes" id="UP000012062"/>
    </source>
</evidence>
<reference evidence="2 3" key="1">
    <citation type="submission" date="2013-02" db="EMBL/GenBank/DDBJ databases">
        <authorList>
            <person name="Genoscope - CEA"/>
        </authorList>
    </citation>
    <scope>NUCLEOTIDE SEQUENCE [LARGE SCALE GENOMIC DNA]</scope>
    <source>
        <strain evidence="2 3">STM 2683</strain>
    </source>
</reference>
<dbReference type="STRING" id="1297569.MESS2_1480016"/>
<accession>M5ELD1</accession>
<dbReference type="AlphaFoldDB" id="M5ELD1"/>
<sequence>MLAKIVFFGARAVRCNHQIGNLHRCIERAVGTNVPDDLIVIIFQSGVDGKAFGNYARRLILHVAQGEATLGSAFRGGFENTHRYVEFAALGHGVRTTDDQQHGGDVFHGNYPPATRTAHNSQSSCASDMASETIGGATQPSN</sequence>
<name>M5ELD1_9HYPH</name>
<organism evidence="2 3">
    <name type="scientific">Mesorhizobium metallidurans STM 2683</name>
    <dbReference type="NCBI Taxonomy" id="1297569"/>
    <lineage>
        <taxon>Bacteria</taxon>
        <taxon>Pseudomonadati</taxon>
        <taxon>Pseudomonadota</taxon>
        <taxon>Alphaproteobacteria</taxon>
        <taxon>Hyphomicrobiales</taxon>
        <taxon>Phyllobacteriaceae</taxon>
        <taxon>Mesorhizobium</taxon>
    </lineage>
</organism>
<evidence type="ECO:0000313" key="2">
    <source>
        <dbReference type="EMBL" id="CCV04970.1"/>
    </source>
</evidence>
<evidence type="ECO:0000256" key="1">
    <source>
        <dbReference type="SAM" id="MobiDB-lite"/>
    </source>
</evidence>
<gene>
    <name evidence="2" type="ORF">MESS2_1480016</name>
</gene>
<dbReference type="EMBL" id="CAUM01000055">
    <property type="protein sequence ID" value="CCV04970.1"/>
    <property type="molecule type" value="Genomic_DNA"/>
</dbReference>
<keyword evidence="3" id="KW-1185">Reference proteome</keyword>
<dbReference type="Proteomes" id="UP000012062">
    <property type="component" value="Unassembled WGS sequence"/>
</dbReference>
<comment type="caution">
    <text evidence="2">The sequence shown here is derived from an EMBL/GenBank/DDBJ whole genome shotgun (WGS) entry which is preliminary data.</text>
</comment>
<feature type="compositionally biased region" description="Polar residues" evidence="1">
    <location>
        <begin position="117"/>
        <end position="126"/>
    </location>
</feature>
<protein>
    <submittedName>
        <fullName evidence="2">Uncharacterized protein</fullName>
    </submittedName>
</protein>
<proteinExistence type="predicted"/>